<name>A0A378RM04_MYROD</name>
<evidence type="ECO:0000256" key="7">
    <source>
        <dbReference type="RuleBase" id="RU004182"/>
    </source>
</evidence>
<dbReference type="InterPro" id="IPR002081">
    <property type="entry name" value="Cryptochrome/DNA_photolyase_1"/>
</dbReference>
<evidence type="ECO:0000256" key="2">
    <source>
        <dbReference type="ARBA" id="ARBA00022630"/>
    </source>
</evidence>
<comment type="cofactor">
    <cofactor evidence="5">
        <name>FAD</name>
        <dbReference type="ChEBI" id="CHEBI:57692"/>
    </cofactor>
    <text evidence="5">Binds 1 FAD per subunit.</text>
</comment>
<dbReference type="EMBL" id="UGQL01000001">
    <property type="protein sequence ID" value="STZ28083.1"/>
    <property type="molecule type" value="Genomic_DNA"/>
</dbReference>
<dbReference type="GO" id="GO:0006950">
    <property type="term" value="P:response to stress"/>
    <property type="evidence" value="ECO:0007669"/>
    <property type="project" value="UniProtKB-ARBA"/>
</dbReference>
<dbReference type="PROSITE" id="PS00394">
    <property type="entry name" value="DNA_PHOTOLYASES_1_1"/>
    <property type="match status" value="1"/>
</dbReference>
<dbReference type="InterPro" id="IPR036155">
    <property type="entry name" value="Crypto/Photolyase_N_sf"/>
</dbReference>
<feature type="binding site" evidence="5">
    <location>
        <position position="256"/>
    </location>
    <ligand>
        <name>FAD</name>
        <dbReference type="ChEBI" id="CHEBI:57692"/>
    </ligand>
</feature>
<dbReference type="Gene3D" id="1.25.40.80">
    <property type="match status" value="1"/>
</dbReference>
<dbReference type="EC" id="4.1.99.3" evidence="9"/>
<feature type="binding site" evidence="5">
    <location>
        <position position="216"/>
    </location>
    <ligand>
        <name>FAD</name>
        <dbReference type="ChEBI" id="CHEBI:57692"/>
    </ligand>
</feature>
<dbReference type="GO" id="GO:0006139">
    <property type="term" value="P:nucleobase-containing compound metabolic process"/>
    <property type="evidence" value="ECO:0007669"/>
    <property type="project" value="UniProtKB-ARBA"/>
</dbReference>
<dbReference type="SUPFAM" id="SSF52425">
    <property type="entry name" value="Cryptochrome/photolyase, N-terminal domain"/>
    <property type="match status" value="1"/>
</dbReference>
<keyword evidence="10" id="KW-1185">Reference proteome</keyword>
<dbReference type="InterPro" id="IPR018394">
    <property type="entry name" value="DNA_photolyase_1_CS_C"/>
</dbReference>
<feature type="site" description="Electron transfer via tryptophanyl radical" evidence="6">
    <location>
        <position position="343"/>
    </location>
</feature>
<dbReference type="Gene3D" id="3.40.50.620">
    <property type="entry name" value="HUPs"/>
    <property type="match status" value="1"/>
</dbReference>
<dbReference type="Pfam" id="PF03441">
    <property type="entry name" value="FAD_binding_7"/>
    <property type="match status" value="1"/>
</dbReference>
<dbReference type="SUPFAM" id="SSF48173">
    <property type="entry name" value="Cryptochrome/photolyase FAD-binding domain"/>
    <property type="match status" value="1"/>
</dbReference>
<evidence type="ECO:0000259" key="8">
    <source>
        <dbReference type="PROSITE" id="PS51645"/>
    </source>
</evidence>
<feature type="domain" description="Photolyase/cryptochrome alpha/beta" evidence="8">
    <location>
        <begin position="3"/>
        <end position="133"/>
    </location>
</feature>
<dbReference type="InterPro" id="IPR005101">
    <property type="entry name" value="Cryptochr/Photolyase_FAD-bd"/>
</dbReference>
<dbReference type="Pfam" id="PF00875">
    <property type="entry name" value="DNA_photolyase"/>
    <property type="match status" value="1"/>
</dbReference>
<feature type="site" description="Electron transfer via tryptophanyl radical" evidence="6">
    <location>
        <position position="366"/>
    </location>
</feature>
<keyword evidence="3 5" id="KW-0274">FAD</keyword>
<feature type="binding site" evidence="5">
    <location>
        <begin position="259"/>
        <end position="266"/>
    </location>
    <ligand>
        <name>FAD</name>
        <dbReference type="ChEBI" id="CHEBI:57692"/>
    </ligand>
</feature>
<dbReference type="GO" id="GO:0071949">
    <property type="term" value="F:FAD binding"/>
    <property type="evidence" value="ECO:0007669"/>
    <property type="project" value="TreeGrafter"/>
</dbReference>
<dbReference type="RefSeq" id="WP_115090908.1">
    <property type="nucleotide sequence ID" value="NZ_CP068107.1"/>
</dbReference>
<dbReference type="GO" id="GO:0003677">
    <property type="term" value="F:DNA binding"/>
    <property type="evidence" value="ECO:0007669"/>
    <property type="project" value="TreeGrafter"/>
</dbReference>
<evidence type="ECO:0000313" key="10">
    <source>
        <dbReference type="Proteomes" id="UP000255024"/>
    </source>
</evidence>
<sequence length="434" mass="51170">MEEIVIFWFRRDIRLHDNVGLYHAIQSGKKVLPIFIFDPAILAQFPAQDDRRIPYIYQALGQVNRHLQQLNSQVVCYHDHVLDVFKQLMQTYTVSAVYTNADYEPAARKRDAAVQALIAEHAIAFYAYKDQVIFETNELLKSDQTPYKVYTPYSKLWRSRLTEQHLLAWTLELKADYFVAQKEHQIMPSLTQLGYKEETKPRFEAPLFDSFLIQNYTANRDFPALDATTRLGIALRFGTVSIRACVRQALRDNDTWLSQLIWRDFFMAILYHYPHSARACFKREYENIQWRNNEVEFEAWCKGETGYPLVDAGMRELNQTGYMHNRVRMVVASFLVKHLLIDWRWGEAYFAQQLNDYDLALNVGNWQWAAGCGCDAAPYFRVFNPTEQQKKFDKDFNYIKKWIPQYDESTYITPIVEHKLARERALLAFKQALK</sequence>
<gene>
    <name evidence="9" type="primary">phrA</name>
    <name evidence="9" type="ORF">NCTC11179_01623</name>
</gene>
<dbReference type="AlphaFoldDB" id="A0A378RM04"/>
<dbReference type="InterPro" id="IPR036134">
    <property type="entry name" value="Crypto/Photolyase_FAD-like_sf"/>
</dbReference>
<dbReference type="PANTHER" id="PTHR11455:SF9">
    <property type="entry name" value="CRYPTOCHROME CIRCADIAN CLOCK 5 ISOFORM X1"/>
    <property type="match status" value="1"/>
</dbReference>
<evidence type="ECO:0000256" key="6">
    <source>
        <dbReference type="PIRSR" id="PIRSR602081-2"/>
    </source>
</evidence>
<dbReference type="PANTHER" id="PTHR11455">
    <property type="entry name" value="CRYPTOCHROME"/>
    <property type="match status" value="1"/>
</dbReference>
<organism evidence="9 10">
    <name type="scientific">Myroides odoratus</name>
    <name type="common">Flavobacterium odoratum</name>
    <dbReference type="NCBI Taxonomy" id="256"/>
    <lineage>
        <taxon>Bacteria</taxon>
        <taxon>Pseudomonadati</taxon>
        <taxon>Bacteroidota</taxon>
        <taxon>Flavobacteriia</taxon>
        <taxon>Flavobacteriales</taxon>
        <taxon>Flavobacteriaceae</taxon>
        <taxon>Myroides</taxon>
    </lineage>
</organism>
<dbReference type="GO" id="GO:0003904">
    <property type="term" value="F:deoxyribodipyrimidine photo-lyase activity"/>
    <property type="evidence" value="ECO:0007669"/>
    <property type="project" value="UniProtKB-EC"/>
</dbReference>
<dbReference type="InterPro" id="IPR014729">
    <property type="entry name" value="Rossmann-like_a/b/a_fold"/>
</dbReference>
<dbReference type="PROSITE" id="PS00691">
    <property type="entry name" value="DNA_PHOTOLYASES_1_2"/>
    <property type="match status" value="1"/>
</dbReference>
<evidence type="ECO:0000313" key="9">
    <source>
        <dbReference type="EMBL" id="STZ28083.1"/>
    </source>
</evidence>
<dbReference type="InterPro" id="IPR006050">
    <property type="entry name" value="DNA_photolyase_N"/>
</dbReference>
<protein>
    <submittedName>
        <fullName evidence="9">Deoxyribodipyrimidine photo-lyase</fullName>
        <ecNumber evidence="9">4.1.99.3</ecNumber>
    </submittedName>
</protein>
<reference evidence="9 10" key="1">
    <citation type="submission" date="2018-06" db="EMBL/GenBank/DDBJ databases">
        <authorList>
            <consortium name="Pathogen Informatics"/>
            <person name="Doyle S."/>
        </authorList>
    </citation>
    <scope>NUCLEOTIDE SEQUENCE [LARGE SCALE GENOMIC DNA]</scope>
    <source>
        <strain evidence="9 10">NCTC11179</strain>
    </source>
</reference>
<dbReference type="Proteomes" id="UP000255024">
    <property type="component" value="Unassembled WGS sequence"/>
</dbReference>
<comment type="cofactor">
    <cofactor evidence="1">
        <name>(6R)-5,10-methylene-5,6,7,8-tetrahydrofolate</name>
        <dbReference type="ChEBI" id="CHEBI:15636"/>
    </cofactor>
</comment>
<keyword evidence="2 5" id="KW-0285">Flavoprotein</keyword>
<dbReference type="Gene3D" id="1.10.579.10">
    <property type="entry name" value="DNA Cyclobutane Dipyrimidine Photolyase, subunit A, domain 3"/>
    <property type="match status" value="1"/>
</dbReference>
<keyword evidence="4 7" id="KW-0157">Chromophore</keyword>
<evidence type="ECO:0000256" key="1">
    <source>
        <dbReference type="ARBA" id="ARBA00001932"/>
    </source>
</evidence>
<evidence type="ECO:0000256" key="5">
    <source>
        <dbReference type="PIRSR" id="PIRSR602081-1"/>
    </source>
</evidence>
<dbReference type="PROSITE" id="PS51645">
    <property type="entry name" value="PHR_CRY_ALPHA_BETA"/>
    <property type="match status" value="1"/>
</dbReference>
<feature type="binding site" evidence="5">
    <location>
        <begin position="356"/>
        <end position="358"/>
    </location>
    <ligand>
        <name>FAD</name>
        <dbReference type="ChEBI" id="CHEBI:57692"/>
    </ligand>
</feature>
<feature type="site" description="Electron transfer via tryptophanyl radical" evidence="6">
    <location>
        <position position="290"/>
    </location>
</feature>
<keyword evidence="9" id="KW-0456">Lyase</keyword>
<dbReference type="PRINTS" id="PR00147">
    <property type="entry name" value="DNAPHOTLYASE"/>
</dbReference>
<evidence type="ECO:0000256" key="4">
    <source>
        <dbReference type="ARBA" id="ARBA00022991"/>
    </source>
</evidence>
<accession>A0A378RM04</accession>
<dbReference type="GO" id="GO:0009416">
    <property type="term" value="P:response to light stimulus"/>
    <property type="evidence" value="ECO:0007669"/>
    <property type="project" value="TreeGrafter"/>
</dbReference>
<comment type="similarity">
    <text evidence="7">Belongs to the DNA photolyase family.</text>
</comment>
<proteinExistence type="inferred from homology"/>
<evidence type="ECO:0000256" key="3">
    <source>
        <dbReference type="ARBA" id="ARBA00022827"/>
    </source>
</evidence>